<accession>A0ABY4S476</accession>
<evidence type="ECO:0000313" key="1">
    <source>
        <dbReference type="EMBL" id="URI06626.1"/>
    </source>
</evidence>
<name>A0ABY4S476_AQUTE</name>
<dbReference type="RefSeq" id="WP_250194888.1">
    <property type="nucleotide sequence ID" value="NZ_CP097635.1"/>
</dbReference>
<organism evidence="1 2">
    <name type="scientific">Aquincola tertiaricarbonis</name>
    <dbReference type="NCBI Taxonomy" id="391953"/>
    <lineage>
        <taxon>Bacteria</taxon>
        <taxon>Pseudomonadati</taxon>
        <taxon>Pseudomonadota</taxon>
        <taxon>Betaproteobacteria</taxon>
        <taxon>Burkholderiales</taxon>
        <taxon>Sphaerotilaceae</taxon>
        <taxon>Aquincola</taxon>
    </lineage>
</organism>
<dbReference type="Proteomes" id="UP001056201">
    <property type="component" value="Chromosome 1"/>
</dbReference>
<keyword evidence="2" id="KW-1185">Reference proteome</keyword>
<reference evidence="1" key="1">
    <citation type="submission" date="2022-05" db="EMBL/GenBank/DDBJ databases">
        <title>An RpoN-dependent PEP-CTERM gene is involved in floc formation of an Aquincola tertiaricarbonis strain.</title>
        <authorList>
            <person name="Qiu D."/>
            <person name="Xia M."/>
        </authorList>
    </citation>
    <scope>NUCLEOTIDE SEQUENCE</scope>
    <source>
        <strain evidence="1">RN12</strain>
    </source>
</reference>
<evidence type="ECO:0000313" key="2">
    <source>
        <dbReference type="Proteomes" id="UP001056201"/>
    </source>
</evidence>
<dbReference type="EMBL" id="CP097635">
    <property type="protein sequence ID" value="URI06626.1"/>
    <property type="molecule type" value="Genomic_DNA"/>
</dbReference>
<proteinExistence type="predicted"/>
<dbReference type="InterPro" id="IPR010265">
    <property type="entry name" value="Phage_lambda_TipM"/>
</dbReference>
<protein>
    <submittedName>
        <fullName evidence="1">Phage tail protein</fullName>
    </submittedName>
</protein>
<gene>
    <name evidence="1" type="ORF">MW290_12035</name>
</gene>
<sequence>MSYPVFDWAESPGAQLSEQPRVLESKFGDGYVQTAPDGLNPISQQWRLPFRGVSREAGDAIVAFLRARGGVEYFQWTPLWSSTPILVICSSWTRSQTDVVGESDIEATFVQRFAP</sequence>
<dbReference type="Pfam" id="PF05939">
    <property type="entry name" value="Phage_min_tail"/>
    <property type="match status" value="1"/>
</dbReference>